<dbReference type="OrthoDB" id="3269456at2759"/>
<proteinExistence type="predicted"/>
<name>A0A0D0AU72_9AGAR</name>
<protein>
    <submittedName>
        <fullName evidence="1">Uncharacterized protein</fullName>
    </submittedName>
</protein>
<accession>A0A0D0AU72</accession>
<evidence type="ECO:0000313" key="2">
    <source>
        <dbReference type="Proteomes" id="UP000053593"/>
    </source>
</evidence>
<evidence type="ECO:0000313" key="1">
    <source>
        <dbReference type="EMBL" id="KIK54040.1"/>
    </source>
</evidence>
<organism evidence="1 2">
    <name type="scientific">Collybiopsis luxurians FD-317 M1</name>
    <dbReference type="NCBI Taxonomy" id="944289"/>
    <lineage>
        <taxon>Eukaryota</taxon>
        <taxon>Fungi</taxon>
        <taxon>Dikarya</taxon>
        <taxon>Basidiomycota</taxon>
        <taxon>Agaricomycotina</taxon>
        <taxon>Agaricomycetes</taxon>
        <taxon>Agaricomycetidae</taxon>
        <taxon>Agaricales</taxon>
        <taxon>Marasmiineae</taxon>
        <taxon>Omphalotaceae</taxon>
        <taxon>Collybiopsis</taxon>
        <taxon>Collybiopsis luxurians</taxon>
    </lineage>
</organism>
<dbReference type="AlphaFoldDB" id="A0A0D0AU72"/>
<dbReference type="Proteomes" id="UP000053593">
    <property type="component" value="Unassembled WGS sequence"/>
</dbReference>
<dbReference type="HOGENOM" id="CLU_067622_2_0_1"/>
<reference evidence="1 2" key="1">
    <citation type="submission" date="2014-04" db="EMBL/GenBank/DDBJ databases">
        <title>Evolutionary Origins and Diversification of the Mycorrhizal Mutualists.</title>
        <authorList>
            <consortium name="DOE Joint Genome Institute"/>
            <consortium name="Mycorrhizal Genomics Consortium"/>
            <person name="Kohler A."/>
            <person name="Kuo A."/>
            <person name="Nagy L.G."/>
            <person name="Floudas D."/>
            <person name="Copeland A."/>
            <person name="Barry K.W."/>
            <person name="Cichocki N."/>
            <person name="Veneault-Fourrey C."/>
            <person name="LaButti K."/>
            <person name="Lindquist E.A."/>
            <person name="Lipzen A."/>
            <person name="Lundell T."/>
            <person name="Morin E."/>
            <person name="Murat C."/>
            <person name="Riley R."/>
            <person name="Ohm R."/>
            <person name="Sun H."/>
            <person name="Tunlid A."/>
            <person name="Henrissat B."/>
            <person name="Grigoriev I.V."/>
            <person name="Hibbett D.S."/>
            <person name="Martin F."/>
        </authorList>
    </citation>
    <scope>NUCLEOTIDE SEQUENCE [LARGE SCALE GENOMIC DNA]</scope>
    <source>
        <strain evidence="1 2">FD-317 M1</strain>
    </source>
</reference>
<keyword evidence="2" id="KW-1185">Reference proteome</keyword>
<gene>
    <name evidence="1" type="ORF">GYMLUDRAFT_63370</name>
</gene>
<sequence length="296" mass="33959">MLDKLYDELASGVSLATIQASREKDRPMQMQVRDLCKLHIQGVVEEKWLPPINEIKRNKQIQHLKQTITISRLRSKRFDKDIDTIIEVYAVFARQVGNLDRFKVKENGGKCMLEFGNQIFTPKWEAPTMEWYAPLPEVDPQGRIESMNTEDSHFVHGTENVVDYGEEKHEQDGEKRTYSIKPDKIHVGDIVDIAFSIMAVPMKQGLRAFLVLRAVTLLDGSHTQVREEKPPFWLQSADSSQNWIKAQIQGKMPTNAGVQLKKRSAFDDKDEANVEEARKKLKRLVVSDKAKMDVAQ</sequence>
<dbReference type="EMBL" id="KN834820">
    <property type="protein sequence ID" value="KIK54040.1"/>
    <property type="molecule type" value="Genomic_DNA"/>
</dbReference>